<dbReference type="GO" id="GO:0051028">
    <property type="term" value="P:mRNA transport"/>
    <property type="evidence" value="ECO:0007669"/>
    <property type="project" value="UniProtKB-UniRule"/>
</dbReference>
<feature type="compositionally biased region" description="Low complexity" evidence="9">
    <location>
        <begin position="112"/>
        <end position="127"/>
    </location>
</feature>
<reference evidence="12" key="1">
    <citation type="submission" date="2023-07" db="EMBL/GenBank/DDBJ databases">
        <title>A draft genome of Kazachstania heterogenica Y-27499.</title>
        <authorList>
            <person name="Donic C."/>
            <person name="Kralova J.S."/>
            <person name="Fidel L."/>
            <person name="Ben-Dor S."/>
            <person name="Jung S."/>
        </authorList>
    </citation>
    <scope>NUCLEOTIDE SEQUENCE [LARGE SCALE GENOMIC DNA]</scope>
    <source>
        <strain evidence="12">Y27499</strain>
    </source>
</reference>
<feature type="region of interest" description="Disordered" evidence="9">
    <location>
        <begin position="1"/>
        <end position="33"/>
    </location>
</feature>
<evidence type="ECO:0000256" key="1">
    <source>
        <dbReference type="ARBA" id="ARBA00004567"/>
    </source>
</evidence>
<evidence type="ECO:0000256" key="4">
    <source>
        <dbReference type="ARBA" id="ARBA00022927"/>
    </source>
</evidence>
<keyword evidence="6 8" id="KW-0906">Nuclear pore complex</keyword>
<dbReference type="InterPro" id="IPR012677">
    <property type="entry name" value="Nucleotide-bd_a/b_plait_sf"/>
</dbReference>
<feature type="compositionally biased region" description="Low complexity" evidence="9">
    <location>
        <begin position="278"/>
        <end position="299"/>
    </location>
</feature>
<keyword evidence="5" id="KW-0811">Translocation</keyword>
<dbReference type="PANTHER" id="PTHR21527:SF6">
    <property type="entry name" value="NUCLEOPORIN NUP35"/>
    <property type="match status" value="1"/>
</dbReference>
<evidence type="ECO:0000256" key="3">
    <source>
        <dbReference type="ARBA" id="ARBA00022816"/>
    </source>
</evidence>
<keyword evidence="2 8" id="KW-0813">Transport</keyword>
<dbReference type="GO" id="GO:0044615">
    <property type="term" value="C:nuclear pore nuclear basket"/>
    <property type="evidence" value="ECO:0007669"/>
    <property type="project" value="TreeGrafter"/>
</dbReference>
<feature type="compositionally biased region" description="Low complexity" evidence="9">
    <location>
        <begin position="322"/>
        <end position="337"/>
    </location>
</feature>
<dbReference type="GO" id="GO:0005543">
    <property type="term" value="F:phospholipid binding"/>
    <property type="evidence" value="ECO:0007669"/>
    <property type="project" value="TreeGrafter"/>
</dbReference>
<protein>
    <recommendedName>
        <fullName evidence="10">RRM Nup35-type domain-containing protein</fullName>
    </recommendedName>
</protein>
<comment type="subcellular location">
    <subcellularLocation>
        <location evidence="1">Nucleus</location>
        <location evidence="1">Nuclear pore complex</location>
    </subcellularLocation>
</comment>
<name>A0AAN7ZYB8_9SACH</name>
<dbReference type="SUPFAM" id="SSF54928">
    <property type="entry name" value="RNA-binding domain, RBD"/>
    <property type="match status" value="1"/>
</dbReference>
<evidence type="ECO:0000256" key="2">
    <source>
        <dbReference type="ARBA" id="ARBA00022448"/>
    </source>
</evidence>
<feature type="region of interest" description="Disordered" evidence="9">
    <location>
        <begin position="557"/>
        <end position="583"/>
    </location>
</feature>
<dbReference type="PANTHER" id="PTHR21527">
    <property type="entry name" value="NUCLEOPORIN NUP35"/>
    <property type="match status" value="1"/>
</dbReference>
<evidence type="ECO:0000313" key="12">
    <source>
        <dbReference type="Proteomes" id="UP001306508"/>
    </source>
</evidence>
<dbReference type="Pfam" id="PF05172">
    <property type="entry name" value="RRM_Nup35"/>
    <property type="match status" value="1"/>
</dbReference>
<feature type="region of interest" description="Disordered" evidence="9">
    <location>
        <begin position="112"/>
        <end position="151"/>
    </location>
</feature>
<feature type="compositionally biased region" description="Low complexity" evidence="9">
    <location>
        <begin position="569"/>
        <end position="583"/>
    </location>
</feature>
<evidence type="ECO:0000256" key="9">
    <source>
        <dbReference type="SAM" id="MobiDB-lite"/>
    </source>
</evidence>
<dbReference type="AlphaFoldDB" id="A0AAN7ZYB8"/>
<feature type="domain" description="RRM Nup35-type" evidence="10">
    <location>
        <begin position="353"/>
        <end position="454"/>
    </location>
</feature>
<dbReference type="Proteomes" id="UP001306508">
    <property type="component" value="Unassembled WGS sequence"/>
</dbReference>
<accession>A0AAN7ZYB8</accession>
<dbReference type="GO" id="GO:0006999">
    <property type="term" value="P:nuclear pore organization"/>
    <property type="evidence" value="ECO:0007669"/>
    <property type="project" value="TreeGrafter"/>
</dbReference>
<organism evidence="11 12">
    <name type="scientific">Arxiozyma heterogenica</name>
    <dbReference type="NCBI Taxonomy" id="278026"/>
    <lineage>
        <taxon>Eukaryota</taxon>
        <taxon>Fungi</taxon>
        <taxon>Dikarya</taxon>
        <taxon>Ascomycota</taxon>
        <taxon>Saccharomycotina</taxon>
        <taxon>Saccharomycetes</taxon>
        <taxon>Saccharomycetales</taxon>
        <taxon>Saccharomycetaceae</taxon>
        <taxon>Arxiozyma</taxon>
    </lineage>
</organism>
<feature type="region of interest" description="Disordered" evidence="9">
    <location>
        <begin position="278"/>
        <end position="348"/>
    </location>
</feature>
<dbReference type="GO" id="GO:0044613">
    <property type="term" value="C:nuclear pore central transport channel"/>
    <property type="evidence" value="ECO:0007669"/>
    <property type="project" value="TreeGrafter"/>
</dbReference>
<keyword evidence="3 8" id="KW-0509">mRNA transport</keyword>
<dbReference type="GO" id="GO:0003676">
    <property type="term" value="F:nucleic acid binding"/>
    <property type="evidence" value="ECO:0007669"/>
    <property type="project" value="InterPro"/>
</dbReference>
<evidence type="ECO:0000256" key="8">
    <source>
        <dbReference type="PROSITE-ProRule" id="PRU00804"/>
    </source>
</evidence>
<dbReference type="GO" id="GO:0006607">
    <property type="term" value="P:NLS-bearing protein import into nucleus"/>
    <property type="evidence" value="ECO:0007669"/>
    <property type="project" value="TreeGrafter"/>
</dbReference>
<comment type="caution">
    <text evidence="11">The sequence shown here is derived from an EMBL/GenBank/DDBJ whole genome shotgun (WGS) entry which is preliminary data.</text>
</comment>
<keyword evidence="12" id="KW-1185">Reference proteome</keyword>
<dbReference type="PROSITE" id="PS51472">
    <property type="entry name" value="RRM_NUP35"/>
    <property type="match status" value="1"/>
</dbReference>
<evidence type="ECO:0000259" key="10">
    <source>
        <dbReference type="PROSITE" id="PS51472"/>
    </source>
</evidence>
<proteinExistence type="predicted"/>
<feature type="compositionally biased region" description="Polar residues" evidence="9">
    <location>
        <begin position="128"/>
        <end position="150"/>
    </location>
</feature>
<feature type="compositionally biased region" description="Polar residues" evidence="9">
    <location>
        <begin position="338"/>
        <end position="348"/>
    </location>
</feature>
<gene>
    <name evidence="11" type="ORF">RI543_001967</name>
</gene>
<evidence type="ECO:0000256" key="7">
    <source>
        <dbReference type="ARBA" id="ARBA00023242"/>
    </source>
</evidence>
<evidence type="ECO:0000313" key="11">
    <source>
        <dbReference type="EMBL" id="KAK5780841.1"/>
    </source>
</evidence>
<dbReference type="GO" id="GO:0017056">
    <property type="term" value="F:structural constituent of nuclear pore"/>
    <property type="evidence" value="ECO:0007669"/>
    <property type="project" value="TreeGrafter"/>
</dbReference>
<dbReference type="InterPro" id="IPR035979">
    <property type="entry name" value="RBD_domain_sf"/>
</dbReference>
<sequence>MDRFGNVSVLSPPQFQNQHQNLQQQQQQQQNSFIQQQYMSATQPQLFNNSNTTNNFTRSAFSQQPFTTMSNPISNMSTSAAATTNNNNNNNNSLINNSSLFSSNNFNNGNINAMNNPLSTTTTTTTTASGVNTSLSTRNTNSGQPQWFTNSKKRAIPQNIVKRPSFKRVINPTGKNPNPLNPLNKKNEDCSNDDGFDTISFGSKKIVSLNNENNFNNSTGLSNAVNNTLNADNLLHDSTDVPPMVSLNDWKTEEEFKSTSILPINNNVSTSTTSLFTLRSSNNKNNNNNNTNKTLNNSSHISHVNNAFDKDSRLTNNNGLVSSPNFTPNQQQNNNSNHLNGEVSNDTTNPSQLKHEFAIIVFGYPESVSNLIITHFSKFGNILEDFQVLRSSTGISKFNPKTNGKKYPIFTGDGWIKLTYDSQGSAIRALQENGKVITGCILGVLPYNKEIVEQLASCKISKSENIGENGITPSISPITDDSIHTPAISSIENGVNVIANSDLNKNDSNSPMKTSNITQGSKFLSNHRLTIKDGKSLFIHNTNANNHNFLQNLEKKMREQEQLSQSKYNSTSINSTNNTSLSKNQTNTLLHSVNNWLFGWNNL</sequence>
<feature type="compositionally biased region" description="Low complexity" evidence="9">
    <location>
        <begin position="14"/>
        <end position="33"/>
    </location>
</feature>
<dbReference type="CDD" id="cd12721">
    <property type="entry name" value="RRM_Nup53p_fungi"/>
    <property type="match status" value="1"/>
</dbReference>
<dbReference type="InterPro" id="IPR007846">
    <property type="entry name" value="RRM_NUP35_dom"/>
</dbReference>
<keyword evidence="4" id="KW-0653">Protein transport</keyword>
<dbReference type="EMBL" id="JAWIZZ010000040">
    <property type="protein sequence ID" value="KAK5780841.1"/>
    <property type="molecule type" value="Genomic_DNA"/>
</dbReference>
<evidence type="ECO:0000256" key="6">
    <source>
        <dbReference type="ARBA" id="ARBA00023132"/>
    </source>
</evidence>
<keyword evidence="7 8" id="KW-0539">Nucleus</keyword>
<dbReference type="Gene3D" id="3.30.70.330">
    <property type="match status" value="1"/>
</dbReference>
<evidence type="ECO:0000256" key="5">
    <source>
        <dbReference type="ARBA" id="ARBA00023010"/>
    </source>
</evidence>